<comment type="caution">
    <text evidence="1">The sequence shown here is derived from an EMBL/GenBank/DDBJ whole genome shotgun (WGS) entry which is preliminary data.</text>
</comment>
<dbReference type="Proteomes" id="UP000790377">
    <property type="component" value="Unassembled WGS sequence"/>
</dbReference>
<keyword evidence="2" id="KW-1185">Reference proteome</keyword>
<evidence type="ECO:0000313" key="1">
    <source>
        <dbReference type="EMBL" id="KAH7914976.1"/>
    </source>
</evidence>
<accession>A0ACB8AN53</accession>
<proteinExistence type="predicted"/>
<protein>
    <submittedName>
        <fullName evidence="1">MFS general substrate transporter</fullName>
    </submittedName>
</protein>
<dbReference type="EMBL" id="MU267606">
    <property type="protein sequence ID" value="KAH7914976.1"/>
    <property type="molecule type" value="Genomic_DNA"/>
</dbReference>
<sequence length="495" mass="53711">MVHKPQSNKLSSRRRARLAMTCVSIAANAICAGGVFTFPLMSPALVTHLKLTQPQLTTIALAGMMGQYPFAAVVGKVIDVYGPWACSLVSACLFSTGFGLFSWEISQTPDDILRSSSSVFHRLTAFFFIAGLGTVFSYFSSVFAASKIFPDLIGMASGTSMALFGLSPMFFSIIASNFFSDPDVGLDVMHYLRFLSILCGVVHFIGAFNLVIPSPLEESDIPQSTTDIEESATVGEASALLPRTPNNNIAVQNPRDNDGSIIDLLKDLNFWILAFIVFVVLGSCEMILSNIGTIVLSLPSYSSSMIRASRVPSTDIATSTQVRILSLANTISRLLVGPLADLLSPVICYLPSGMRGFPRKHLISRMVFLTFATFVLVITFAWMIIGVKSQGAVWFLSIGAGISYGCAFTVLPSIVSSVWGLSNLGRNYGVLTYAPFLGTPAFSYLYAFVAANRASEDNICRGPQCWQLTFEWSTAAVLIACFASIYLWRIWRGQV</sequence>
<reference evidence="1" key="1">
    <citation type="journal article" date="2021" name="New Phytol.">
        <title>Evolutionary innovations through gain and loss of genes in the ectomycorrhizal Boletales.</title>
        <authorList>
            <person name="Wu G."/>
            <person name="Miyauchi S."/>
            <person name="Morin E."/>
            <person name="Kuo A."/>
            <person name="Drula E."/>
            <person name="Varga T."/>
            <person name="Kohler A."/>
            <person name="Feng B."/>
            <person name="Cao Y."/>
            <person name="Lipzen A."/>
            <person name="Daum C."/>
            <person name="Hundley H."/>
            <person name="Pangilinan J."/>
            <person name="Johnson J."/>
            <person name="Barry K."/>
            <person name="LaButti K."/>
            <person name="Ng V."/>
            <person name="Ahrendt S."/>
            <person name="Min B."/>
            <person name="Choi I.G."/>
            <person name="Park H."/>
            <person name="Plett J.M."/>
            <person name="Magnuson J."/>
            <person name="Spatafora J.W."/>
            <person name="Nagy L.G."/>
            <person name="Henrissat B."/>
            <person name="Grigoriev I.V."/>
            <person name="Yang Z.L."/>
            <person name="Xu J."/>
            <person name="Martin F.M."/>
        </authorList>
    </citation>
    <scope>NUCLEOTIDE SEQUENCE</scope>
    <source>
        <strain evidence="1">ATCC 28755</strain>
    </source>
</reference>
<organism evidence="1 2">
    <name type="scientific">Hygrophoropsis aurantiaca</name>
    <dbReference type="NCBI Taxonomy" id="72124"/>
    <lineage>
        <taxon>Eukaryota</taxon>
        <taxon>Fungi</taxon>
        <taxon>Dikarya</taxon>
        <taxon>Basidiomycota</taxon>
        <taxon>Agaricomycotina</taxon>
        <taxon>Agaricomycetes</taxon>
        <taxon>Agaricomycetidae</taxon>
        <taxon>Boletales</taxon>
        <taxon>Coniophorineae</taxon>
        <taxon>Hygrophoropsidaceae</taxon>
        <taxon>Hygrophoropsis</taxon>
    </lineage>
</organism>
<evidence type="ECO:0000313" key="2">
    <source>
        <dbReference type="Proteomes" id="UP000790377"/>
    </source>
</evidence>
<gene>
    <name evidence="1" type="ORF">BJ138DRAFT_1142689</name>
</gene>
<name>A0ACB8AN53_9AGAM</name>